<feature type="transmembrane region" description="Helical" evidence="8">
    <location>
        <begin position="285"/>
        <end position="304"/>
    </location>
</feature>
<evidence type="ECO:0000256" key="6">
    <source>
        <dbReference type="ARBA" id="ARBA00023136"/>
    </source>
</evidence>
<feature type="transmembrane region" description="Helical" evidence="8">
    <location>
        <begin position="214"/>
        <end position="235"/>
    </location>
</feature>
<dbReference type="InterPro" id="IPR050171">
    <property type="entry name" value="MFS_Transporters"/>
</dbReference>
<feature type="transmembrane region" description="Helical" evidence="8">
    <location>
        <begin position="316"/>
        <end position="341"/>
    </location>
</feature>
<name>A0A1C3PG28_9ACTN</name>
<feature type="transmembrane region" description="Helical" evidence="8">
    <location>
        <begin position="39"/>
        <end position="60"/>
    </location>
</feature>
<dbReference type="InterPro" id="IPR020846">
    <property type="entry name" value="MFS_dom"/>
</dbReference>
<dbReference type="PANTHER" id="PTHR23517:SF2">
    <property type="entry name" value="MULTIDRUG RESISTANCE PROTEIN MDTH"/>
    <property type="match status" value="1"/>
</dbReference>
<evidence type="ECO:0000256" key="1">
    <source>
        <dbReference type="ARBA" id="ARBA00004651"/>
    </source>
</evidence>
<dbReference type="InterPro" id="IPR011701">
    <property type="entry name" value="MFS"/>
</dbReference>
<accession>A0A1C3PG28</accession>
<keyword evidence="4 8" id="KW-0812">Transmembrane</keyword>
<feature type="transmembrane region" description="Helical" evidence="8">
    <location>
        <begin position="362"/>
        <end position="382"/>
    </location>
</feature>
<dbReference type="PANTHER" id="PTHR23517">
    <property type="entry name" value="RESISTANCE PROTEIN MDTM, PUTATIVE-RELATED-RELATED"/>
    <property type="match status" value="1"/>
</dbReference>
<evidence type="ECO:0000256" key="5">
    <source>
        <dbReference type="ARBA" id="ARBA00022989"/>
    </source>
</evidence>
<sequence>MKATLTQVRSFSRPIQLLLLNQLAINVGFYMLMPYLANYLAGTLGLAAWLVGFILGVRNFSQQGMFLLGGSLADRLGYKQMIVAGLALRTIGFGLLGFAGSLPALLVASATIGFAGALFNPAVRAYLSHEAGTRQVEAFAVFNVFYQLGILLGPLLGLALAAVEFRLVCLVAAGLFLALTMLQIRALPPHTGQHSGTTRALTRDWQEVLANRPFLLFSLAMIGSYVLTFQVYLGLPLEIRRLTGSELGVMLLFALSGLLTVLGQLRVTAWAKARWTPAQALQRGLGLMGLSFLPLALTAPFTAIPAASNGSWSRMVLVHAVGLTPILLSAMLLALATMIVYPFEMATIVTLGNDRLIGTYYGLYNTLCGIGIAIGNLLTGVALDAGRRAGLPSLPWTLLALAGAGCAWGIHRLDHNDRLTRQPSTPDVESAPTQLLEPSPSSSPQAR</sequence>
<dbReference type="GO" id="GO:0022857">
    <property type="term" value="F:transmembrane transporter activity"/>
    <property type="evidence" value="ECO:0007669"/>
    <property type="project" value="InterPro"/>
</dbReference>
<feature type="compositionally biased region" description="Low complexity" evidence="7">
    <location>
        <begin position="438"/>
        <end position="447"/>
    </location>
</feature>
<feature type="transmembrane region" description="Helical" evidence="8">
    <location>
        <begin position="394"/>
        <end position="411"/>
    </location>
</feature>
<evidence type="ECO:0000259" key="9">
    <source>
        <dbReference type="PROSITE" id="PS50850"/>
    </source>
</evidence>
<dbReference type="Pfam" id="PF07690">
    <property type="entry name" value="MFS_1"/>
    <property type="match status" value="1"/>
</dbReference>
<feature type="transmembrane region" description="Helical" evidence="8">
    <location>
        <begin position="105"/>
        <end position="127"/>
    </location>
</feature>
<dbReference type="InterPro" id="IPR036259">
    <property type="entry name" value="MFS_trans_sf"/>
</dbReference>
<keyword evidence="6 8" id="KW-0472">Membrane</keyword>
<keyword evidence="11" id="KW-1185">Reference proteome</keyword>
<protein>
    <submittedName>
        <fullName evidence="10">Multidrug resistance protein MdtH</fullName>
    </submittedName>
</protein>
<feature type="transmembrane region" description="Helical" evidence="8">
    <location>
        <begin position="247"/>
        <end position="265"/>
    </location>
</feature>
<dbReference type="SUPFAM" id="SSF103473">
    <property type="entry name" value="MFS general substrate transporter"/>
    <property type="match status" value="1"/>
</dbReference>
<comment type="subcellular location">
    <subcellularLocation>
        <location evidence="1">Cell membrane</location>
        <topology evidence="1">Multi-pass membrane protein</topology>
    </subcellularLocation>
</comment>
<dbReference type="GO" id="GO:0005886">
    <property type="term" value="C:plasma membrane"/>
    <property type="evidence" value="ECO:0007669"/>
    <property type="project" value="UniProtKB-SubCell"/>
</dbReference>
<feature type="compositionally biased region" description="Polar residues" evidence="7">
    <location>
        <begin position="421"/>
        <end position="433"/>
    </location>
</feature>
<evidence type="ECO:0000256" key="4">
    <source>
        <dbReference type="ARBA" id="ARBA00022692"/>
    </source>
</evidence>
<feature type="domain" description="Major facilitator superfamily (MFS) profile" evidence="9">
    <location>
        <begin position="14"/>
        <end position="447"/>
    </location>
</feature>
<feature type="region of interest" description="Disordered" evidence="7">
    <location>
        <begin position="419"/>
        <end position="447"/>
    </location>
</feature>
<proteinExistence type="predicted"/>
<dbReference type="Proteomes" id="UP000199013">
    <property type="component" value="Unassembled WGS sequence"/>
</dbReference>
<evidence type="ECO:0000313" key="11">
    <source>
        <dbReference type="Proteomes" id="UP000199013"/>
    </source>
</evidence>
<feature type="transmembrane region" description="Helical" evidence="8">
    <location>
        <begin position="139"/>
        <end position="159"/>
    </location>
</feature>
<gene>
    <name evidence="10" type="ORF">FDG2_5946</name>
</gene>
<keyword evidence="2" id="KW-0813">Transport</keyword>
<reference evidence="11" key="1">
    <citation type="submission" date="2016-02" db="EMBL/GenBank/DDBJ databases">
        <authorList>
            <person name="Wibberg D."/>
        </authorList>
    </citation>
    <scope>NUCLEOTIDE SEQUENCE [LARGE SCALE GENOMIC DNA]</scope>
</reference>
<evidence type="ECO:0000256" key="8">
    <source>
        <dbReference type="SAM" id="Phobius"/>
    </source>
</evidence>
<dbReference type="PROSITE" id="PS50850">
    <property type="entry name" value="MFS"/>
    <property type="match status" value="1"/>
</dbReference>
<keyword evidence="5 8" id="KW-1133">Transmembrane helix</keyword>
<evidence type="ECO:0000256" key="7">
    <source>
        <dbReference type="SAM" id="MobiDB-lite"/>
    </source>
</evidence>
<dbReference type="Gene3D" id="1.20.1250.20">
    <property type="entry name" value="MFS general substrate transporter like domains"/>
    <property type="match status" value="1"/>
</dbReference>
<keyword evidence="3" id="KW-1003">Cell membrane</keyword>
<dbReference type="EMBL" id="FLUV01002459">
    <property type="protein sequence ID" value="SBW28749.1"/>
    <property type="molecule type" value="Genomic_DNA"/>
</dbReference>
<dbReference type="AlphaFoldDB" id="A0A1C3PG28"/>
<organism evidence="10 11">
    <name type="scientific">Candidatus Protofrankia californiensis</name>
    <dbReference type="NCBI Taxonomy" id="1839754"/>
    <lineage>
        <taxon>Bacteria</taxon>
        <taxon>Bacillati</taxon>
        <taxon>Actinomycetota</taxon>
        <taxon>Actinomycetes</taxon>
        <taxon>Frankiales</taxon>
        <taxon>Frankiaceae</taxon>
        <taxon>Protofrankia</taxon>
    </lineage>
</organism>
<evidence type="ECO:0000256" key="2">
    <source>
        <dbReference type="ARBA" id="ARBA00022448"/>
    </source>
</evidence>
<feature type="transmembrane region" description="Helical" evidence="8">
    <location>
        <begin position="165"/>
        <end position="184"/>
    </location>
</feature>
<evidence type="ECO:0000256" key="3">
    <source>
        <dbReference type="ARBA" id="ARBA00022475"/>
    </source>
</evidence>
<evidence type="ECO:0000313" key="10">
    <source>
        <dbReference type="EMBL" id="SBW28749.1"/>
    </source>
</evidence>